<gene>
    <name evidence="1" type="ORF">FJZ00_00845</name>
</gene>
<evidence type="ECO:0000313" key="2">
    <source>
        <dbReference type="Proteomes" id="UP000703893"/>
    </source>
</evidence>
<sequence length="97" mass="10843">MLKLKRRCILADEQGQRHEFRVVATLGDGTLLLVHSRYAEEIRLLAAAHAPAAALRTIRDYVVALDPETGKFLTIAELRERLERAANPLLRLVAQSA</sequence>
<comment type="caution">
    <text evidence="1">The sequence shown here is derived from an EMBL/GenBank/DDBJ whole genome shotgun (WGS) entry which is preliminary data.</text>
</comment>
<accession>A0A937X0E7</accession>
<proteinExistence type="predicted"/>
<dbReference type="EMBL" id="VGJX01000024">
    <property type="protein sequence ID" value="MBM3273669.1"/>
    <property type="molecule type" value="Genomic_DNA"/>
</dbReference>
<name>A0A937X0E7_9BACT</name>
<dbReference type="AlphaFoldDB" id="A0A937X0E7"/>
<organism evidence="1 2">
    <name type="scientific">Candidatus Tanganyikabacteria bacterium</name>
    <dbReference type="NCBI Taxonomy" id="2961651"/>
    <lineage>
        <taxon>Bacteria</taxon>
        <taxon>Bacillati</taxon>
        <taxon>Candidatus Sericytochromatia</taxon>
        <taxon>Candidatus Tanganyikabacteria</taxon>
    </lineage>
</organism>
<evidence type="ECO:0000313" key="1">
    <source>
        <dbReference type="EMBL" id="MBM3273669.1"/>
    </source>
</evidence>
<dbReference type="Proteomes" id="UP000703893">
    <property type="component" value="Unassembled WGS sequence"/>
</dbReference>
<reference evidence="1 2" key="1">
    <citation type="submission" date="2019-03" db="EMBL/GenBank/DDBJ databases">
        <title>Lake Tanganyika Metagenome-Assembled Genomes (MAGs).</title>
        <authorList>
            <person name="Tran P."/>
        </authorList>
    </citation>
    <scope>NUCLEOTIDE SEQUENCE [LARGE SCALE GENOMIC DNA]</scope>
    <source>
        <strain evidence="1">K_DeepCast_65m_m2_236</strain>
    </source>
</reference>
<protein>
    <submittedName>
        <fullName evidence="1">Uncharacterized protein</fullName>
    </submittedName>
</protein>